<evidence type="ECO:0000259" key="2">
    <source>
        <dbReference type="Pfam" id="PF00884"/>
    </source>
</evidence>
<dbReference type="EMBL" id="LAZR01005167">
    <property type="protein sequence ID" value="KKN02277.1"/>
    <property type="molecule type" value="Genomic_DNA"/>
</dbReference>
<dbReference type="InterPro" id="IPR017850">
    <property type="entry name" value="Alkaline_phosphatase_core_sf"/>
</dbReference>
<gene>
    <name evidence="3" type="ORF">LCGC14_1119360</name>
</gene>
<accession>A0A0F9MSC4</accession>
<dbReference type="GO" id="GO:0004065">
    <property type="term" value="F:arylsulfatase activity"/>
    <property type="evidence" value="ECO:0007669"/>
    <property type="project" value="TreeGrafter"/>
</dbReference>
<dbReference type="Gene3D" id="3.40.720.10">
    <property type="entry name" value="Alkaline Phosphatase, subunit A"/>
    <property type="match status" value="1"/>
</dbReference>
<dbReference type="CDD" id="cd16148">
    <property type="entry name" value="sulfatase_like"/>
    <property type="match status" value="1"/>
</dbReference>
<dbReference type="PANTHER" id="PTHR42693">
    <property type="entry name" value="ARYLSULFATASE FAMILY MEMBER"/>
    <property type="match status" value="1"/>
</dbReference>
<comment type="caution">
    <text evidence="3">The sequence shown here is derived from an EMBL/GenBank/DDBJ whole genome shotgun (WGS) entry which is preliminary data.</text>
</comment>
<dbReference type="SUPFAM" id="SSF53649">
    <property type="entry name" value="Alkaline phosphatase-like"/>
    <property type="match status" value="1"/>
</dbReference>
<evidence type="ECO:0000313" key="3">
    <source>
        <dbReference type="EMBL" id="KKN02277.1"/>
    </source>
</evidence>
<sequence length="469" mass="53844">MNVVLIIIDTLRQDHVGCYGNRWIKTPYLDTLAKESVLFTHAYPGSLPTLQVRRVLQTGCRVFPFIGHKDYKGNLFFGAPGWGPVSEQRDTIAEILQGHGYRTAFVTDTYHQFKPSENFHRGFNEWTWIRGQEHDPYRSGPIPSQEKVEEYIPASLRKKRRGWIDVKSFTDFVQRYLTNVADRKCEEDYFPAQVFMEGARWLERNQDAKNFFLVLDSFDPHEPWDPPISYRKMYDPDDDTIDFLSSLYGRADQLSPRVLKRLRANYAGEVTLVDRWLGYFLEKLKYLDLMQDTLIAVISDHGHCVGEHNIVGKQGHPMPREIADLVLMMRHPEGEGAGTTCSSLVYNFDLPSTILARLGIKPEKPMDGKDIWPLALGKGKGIYDHVTCGWGPFVMVRDRRYWYNAYLWGESPLLYDLDADPKLERSIAAEHPHICERMKDMAIADAGGKVPDLLRKLKGAPGCTPLLTK</sequence>
<dbReference type="PANTHER" id="PTHR42693:SF33">
    <property type="entry name" value="ARYLSULFATASE"/>
    <property type="match status" value="1"/>
</dbReference>
<proteinExistence type="inferred from homology"/>
<feature type="domain" description="Sulfatase N-terminal" evidence="2">
    <location>
        <begin position="2"/>
        <end position="360"/>
    </location>
</feature>
<name>A0A0F9MSC4_9ZZZZ</name>
<evidence type="ECO:0000256" key="1">
    <source>
        <dbReference type="ARBA" id="ARBA00008779"/>
    </source>
</evidence>
<comment type="similarity">
    <text evidence="1">Belongs to the sulfatase family.</text>
</comment>
<dbReference type="Pfam" id="PF00884">
    <property type="entry name" value="Sulfatase"/>
    <property type="match status" value="1"/>
</dbReference>
<protein>
    <recommendedName>
        <fullName evidence="2">Sulfatase N-terminal domain-containing protein</fullName>
    </recommendedName>
</protein>
<dbReference type="AlphaFoldDB" id="A0A0F9MSC4"/>
<dbReference type="InterPro" id="IPR000917">
    <property type="entry name" value="Sulfatase_N"/>
</dbReference>
<dbReference type="InterPro" id="IPR050738">
    <property type="entry name" value="Sulfatase"/>
</dbReference>
<reference evidence="3" key="1">
    <citation type="journal article" date="2015" name="Nature">
        <title>Complex archaea that bridge the gap between prokaryotes and eukaryotes.</title>
        <authorList>
            <person name="Spang A."/>
            <person name="Saw J.H."/>
            <person name="Jorgensen S.L."/>
            <person name="Zaremba-Niedzwiedzka K."/>
            <person name="Martijn J."/>
            <person name="Lind A.E."/>
            <person name="van Eijk R."/>
            <person name="Schleper C."/>
            <person name="Guy L."/>
            <person name="Ettema T.J."/>
        </authorList>
    </citation>
    <scope>NUCLEOTIDE SEQUENCE</scope>
</reference>
<organism evidence="3">
    <name type="scientific">marine sediment metagenome</name>
    <dbReference type="NCBI Taxonomy" id="412755"/>
    <lineage>
        <taxon>unclassified sequences</taxon>
        <taxon>metagenomes</taxon>
        <taxon>ecological metagenomes</taxon>
    </lineage>
</organism>